<reference evidence="5 6" key="1">
    <citation type="submission" date="2016-11" db="EMBL/GenBank/DDBJ databases">
        <authorList>
            <person name="Jaros S."/>
            <person name="Januszkiewicz K."/>
            <person name="Wedrychowicz H."/>
        </authorList>
    </citation>
    <scope>NUCLEOTIDE SEQUENCE [LARGE SCALE GENOMIC DNA]</scope>
    <source>
        <strain evidence="5 6">DSM 15480</strain>
    </source>
</reference>
<keyword evidence="2 5" id="KW-0238">DNA-binding</keyword>
<evidence type="ECO:0000313" key="6">
    <source>
        <dbReference type="Proteomes" id="UP000184301"/>
    </source>
</evidence>
<evidence type="ECO:0000256" key="2">
    <source>
        <dbReference type="ARBA" id="ARBA00023125"/>
    </source>
</evidence>
<accession>A0A1M6M6C3</accession>
<evidence type="ECO:0000313" key="5">
    <source>
        <dbReference type="EMBL" id="SHJ79012.1"/>
    </source>
</evidence>
<dbReference type="PANTHER" id="PTHR43280">
    <property type="entry name" value="ARAC-FAMILY TRANSCRIPTIONAL REGULATOR"/>
    <property type="match status" value="1"/>
</dbReference>
<dbReference type="Pfam" id="PF12833">
    <property type="entry name" value="HTH_18"/>
    <property type="match status" value="1"/>
</dbReference>
<dbReference type="PRINTS" id="PR00032">
    <property type="entry name" value="HTHARAC"/>
</dbReference>
<dbReference type="OrthoDB" id="9776971at2"/>
<dbReference type="RefSeq" id="WP_073107377.1">
    <property type="nucleotide sequence ID" value="NZ_FQZY01000017.1"/>
</dbReference>
<dbReference type="InterPro" id="IPR018060">
    <property type="entry name" value="HTH_AraC"/>
</dbReference>
<dbReference type="STRING" id="1121950.SAMN02745243_01373"/>
<keyword evidence="1" id="KW-0805">Transcription regulation</keyword>
<dbReference type="InterPro" id="IPR009057">
    <property type="entry name" value="Homeodomain-like_sf"/>
</dbReference>
<dbReference type="PROSITE" id="PS01124">
    <property type="entry name" value="HTH_ARAC_FAMILY_2"/>
    <property type="match status" value="1"/>
</dbReference>
<dbReference type="EMBL" id="FQZY01000017">
    <property type="protein sequence ID" value="SHJ79012.1"/>
    <property type="molecule type" value="Genomic_DNA"/>
</dbReference>
<dbReference type="InterPro" id="IPR020449">
    <property type="entry name" value="Tscrpt_reg_AraC-type_HTH"/>
</dbReference>
<dbReference type="PANTHER" id="PTHR43280:SF2">
    <property type="entry name" value="HTH-TYPE TRANSCRIPTIONAL REGULATOR EXSA"/>
    <property type="match status" value="1"/>
</dbReference>
<evidence type="ECO:0000256" key="3">
    <source>
        <dbReference type="ARBA" id="ARBA00023163"/>
    </source>
</evidence>
<name>A0A1M6M6C3_9FIRM</name>
<dbReference type="Pfam" id="PF02311">
    <property type="entry name" value="AraC_binding"/>
    <property type="match status" value="1"/>
</dbReference>
<evidence type="ECO:0000256" key="1">
    <source>
        <dbReference type="ARBA" id="ARBA00023015"/>
    </source>
</evidence>
<proteinExistence type="predicted"/>
<keyword evidence="6" id="KW-1185">Reference proteome</keyword>
<dbReference type="AlphaFoldDB" id="A0A1M6M6C3"/>
<feature type="domain" description="HTH araC/xylS-type" evidence="4">
    <location>
        <begin position="173"/>
        <end position="271"/>
    </location>
</feature>
<sequence length="272" mass="32344">MEYTHELIIPNDNLPFKLFLFEGKDGGYIREKHWHRSIEIFAVFEGTLTFMVNEKECPLQQGEFILVNTNEVHSILAPEPNRTLVLQIPLGAFENYYTDERFILFSHSPREQDERFMSVLGQLYKNYEEQKTGYDFKVQSLFFELMYLLVSKYRKTEVNPEAVRQNKRLNRLSQITEYLRSNYREELSLESLAEIFGYSPTYLSRMFQKYAKINYKTYLQNIRLEYGMRELMNTEHTISDIAADNGFASSKAFSGAFYRRYGVLPSEYRKNR</sequence>
<dbReference type="Gene3D" id="1.10.10.60">
    <property type="entry name" value="Homeodomain-like"/>
    <property type="match status" value="2"/>
</dbReference>
<dbReference type="InterPro" id="IPR037923">
    <property type="entry name" value="HTH-like"/>
</dbReference>
<dbReference type="SUPFAM" id="SSF51215">
    <property type="entry name" value="Regulatory protein AraC"/>
    <property type="match status" value="1"/>
</dbReference>
<dbReference type="CDD" id="cd02208">
    <property type="entry name" value="cupin_RmlC-like"/>
    <property type="match status" value="1"/>
</dbReference>
<dbReference type="SMART" id="SM00342">
    <property type="entry name" value="HTH_ARAC"/>
    <property type="match status" value="1"/>
</dbReference>
<organism evidence="5 6">
    <name type="scientific">Hespellia stercorisuis DSM 15480</name>
    <dbReference type="NCBI Taxonomy" id="1121950"/>
    <lineage>
        <taxon>Bacteria</taxon>
        <taxon>Bacillati</taxon>
        <taxon>Bacillota</taxon>
        <taxon>Clostridia</taxon>
        <taxon>Lachnospirales</taxon>
        <taxon>Lachnospiraceae</taxon>
        <taxon>Hespellia</taxon>
    </lineage>
</organism>
<protein>
    <submittedName>
        <fullName evidence="5">AraC-type DNA-binding protein</fullName>
    </submittedName>
</protein>
<dbReference type="GO" id="GO:0003700">
    <property type="term" value="F:DNA-binding transcription factor activity"/>
    <property type="evidence" value="ECO:0007669"/>
    <property type="project" value="InterPro"/>
</dbReference>
<dbReference type="GO" id="GO:0043565">
    <property type="term" value="F:sequence-specific DNA binding"/>
    <property type="evidence" value="ECO:0007669"/>
    <property type="project" value="InterPro"/>
</dbReference>
<dbReference type="Gene3D" id="2.60.120.10">
    <property type="entry name" value="Jelly Rolls"/>
    <property type="match status" value="1"/>
</dbReference>
<dbReference type="InterPro" id="IPR014710">
    <property type="entry name" value="RmlC-like_jellyroll"/>
</dbReference>
<evidence type="ECO:0000259" key="4">
    <source>
        <dbReference type="PROSITE" id="PS01124"/>
    </source>
</evidence>
<gene>
    <name evidence="5" type="ORF">SAMN02745243_01373</name>
</gene>
<keyword evidence="3" id="KW-0804">Transcription</keyword>
<dbReference type="Proteomes" id="UP000184301">
    <property type="component" value="Unassembled WGS sequence"/>
</dbReference>
<dbReference type="InterPro" id="IPR003313">
    <property type="entry name" value="AraC-bd"/>
</dbReference>
<dbReference type="SUPFAM" id="SSF46689">
    <property type="entry name" value="Homeodomain-like"/>
    <property type="match status" value="2"/>
</dbReference>